<feature type="transmembrane region" description="Helical" evidence="13">
    <location>
        <begin position="829"/>
        <end position="851"/>
    </location>
</feature>
<keyword evidence="13" id="KW-0472">Membrane</keyword>
<evidence type="ECO:0000256" key="12">
    <source>
        <dbReference type="PROSITE-ProRule" id="PRU00169"/>
    </source>
</evidence>
<evidence type="ECO:0000256" key="6">
    <source>
        <dbReference type="ARBA" id="ARBA00022777"/>
    </source>
</evidence>
<dbReference type="InterPro" id="IPR036097">
    <property type="entry name" value="HisK_dim/P_sf"/>
</dbReference>
<organism evidence="17 18">
    <name type="scientific">Sediminicola luteus</name>
    <dbReference type="NCBI Taxonomy" id="319238"/>
    <lineage>
        <taxon>Bacteria</taxon>
        <taxon>Pseudomonadati</taxon>
        <taxon>Bacteroidota</taxon>
        <taxon>Flavobacteriia</taxon>
        <taxon>Flavobacteriales</taxon>
        <taxon>Flavobacteriaceae</taxon>
        <taxon>Sediminicola</taxon>
    </lineage>
</organism>
<keyword evidence="3 12" id="KW-0597">Phosphoprotein</keyword>
<evidence type="ECO:0000256" key="11">
    <source>
        <dbReference type="ARBA" id="ARBA00023163"/>
    </source>
</evidence>
<dbReference type="EMBL" id="NBWU01000001">
    <property type="protein sequence ID" value="PCE66678.1"/>
    <property type="molecule type" value="Genomic_DNA"/>
</dbReference>
<evidence type="ECO:0000313" key="17">
    <source>
        <dbReference type="EMBL" id="PCE66678.1"/>
    </source>
</evidence>
<dbReference type="Gene3D" id="2.130.10.10">
    <property type="entry name" value="YVTN repeat-like/Quinoprotein amine dehydrogenase"/>
    <property type="match status" value="2"/>
</dbReference>
<accession>A0A2A4GFB1</accession>
<dbReference type="Gene3D" id="3.40.50.2300">
    <property type="match status" value="1"/>
</dbReference>
<feature type="domain" description="Response regulatory" evidence="16">
    <location>
        <begin position="1137"/>
        <end position="1252"/>
    </location>
</feature>
<dbReference type="PROSITE" id="PS00041">
    <property type="entry name" value="HTH_ARAC_FAMILY_1"/>
    <property type="match status" value="1"/>
</dbReference>
<dbReference type="Gene3D" id="1.10.287.130">
    <property type="match status" value="1"/>
</dbReference>
<evidence type="ECO:0000313" key="18">
    <source>
        <dbReference type="Proteomes" id="UP000219559"/>
    </source>
</evidence>
<dbReference type="PROSITE" id="PS50109">
    <property type="entry name" value="HIS_KIN"/>
    <property type="match status" value="1"/>
</dbReference>
<evidence type="ECO:0000256" key="13">
    <source>
        <dbReference type="SAM" id="Phobius"/>
    </source>
</evidence>
<dbReference type="InterPro" id="IPR015943">
    <property type="entry name" value="WD40/YVTN_repeat-like_dom_sf"/>
</dbReference>
<keyword evidence="5" id="KW-0547">Nucleotide-binding</keyword>
<dbReference type="GO" id="GO:0005524">
    <property type="term" value="F:ATP binding"/>
    <property type="evidence" value="ECO:0007669"/>
    <property type="project" value="UniProtKB-KW"/>
</dbReference>
<dbReference type="SMART" id="SM00387">
    <property type="entry name" value="HATPase_c"/>
    <property type="match status" value="1"/>
</dbReference>
<dbReference type="PRINTS" id="PR00344">
    <property type="entry name" value="BCTRLSENSOR"/>
</dbReference>
<evidence type="ECO:0000259" key="15">
    <source>
        <dbReference type="PROSITE" id="PS50109"/>
    </source>
</evidence>
<evidence type="ECO:0000256" key="10">
    <source>
        <dbReference type="ARBA" id="ARBA00023125"/>
    </source>
</evidence>
<dbReference type="PROSITE" id="PS50110">
    <property type="entry name" value="RESPONSE_REGULATORY"/>
    <property type="match status" value="1"/>
</dbReference>
<evidence type="ECO:0000259" key="14">
    <source>
        <dbReference type="PROSITE" id="PS01124"/>
    </source>
</evidence>
<dbReference type="InterPro" id="IPR018062">
    <property type="entry name" value="HTH_AraC-typ_CS"/>
</dbReference>
<dbReference type="Gene3D" id="3.30.565.10">
    <property type="entry name" value="Histidine kinase-like ATPase, C-terminal domain"/>
    <property type="match status" value="1"/>
</dbReference>
<keyword evidence="4" id="KW-0808">Transferase</keyword>
<dbReference type="PROSITE" id="PS01124">
    <property type="entry name" value="HTH_ARAC_FAMILY_2"/>
    <property type="match status" value="1"/>
</dbReference>
<keyword evidence="7" id="KW-0067">ATP-binding</keyword>
<dbReference type="CDD" id="cd16922">
    <property type="entry name" value="HATPase_EvgS-ArcB-TorS-like"/>
    <property type="match status" value="1"/>
</dbReference>
<evidence type="ECO:0000256" key="7">
    <source>
        <dbReference type="ARBA" id="ARBA00022840"/>
    </source>
</evidence>
<reference evidence="17 18" key="1">
    <citation type="submission" date="2017-04" db="EMBL/GenBank/DDBJ databases">
        <title>A new member of the family Flavobacteriaceae isolated from ascidians.</title>
        <authorList>
            <person name="Chen L."/>
        </authorList>
    </citation>
    <scope>NUCLEOTIDE SEQUENCE [LARGE SCALE GENOMIC DNA]</scope>
    <source>
        <strain evidence="17 18">HQA918</strain>
    </source>
</reference>
<dbReference type="InterPro" id="IPR009057">
    <property type="entry name" value="Homeodomain-like_sf"/>
</dbReference>
<dbReference type="CDD" id="cd00082">
    <property type="entry name" value="HisKA"/>
    <property type="match status" value="1"/>
</dbReference>
<evidence type="ECO:0000256" key="1">
    <source>
        <dbReference type="ARBA" id="ARBA00000085"/>
    </source>
</evidence>
<proteinExistence type="predicted"/>
<evidence type="ECO:0000256" key="8">
    <source>
        <dbReference type="ARBA" id="ARBA00023012"/>
    </source>
</evidence>
<keyword evidence="9" id="KW-0805">Transcription regulation</keyword>
<evidence type="ECO:0000256" key="4">
    <source>
        <dbReference type="ARBA" id="ARBA00022679"/>
    </source>
</evidence>
<evidence type="ECO:0000256" key="9">
    <source>
        <dbReference type="ARBA" id="ARBA00023015"/>
    </source>
</evidence>
<dbReference type="SUPFAM" id="SSF52172">
    <property type="entry name" value="CheY-like"/>
    <property type="match status" value="1"/>
</dbReference>
<keyword evidence="18" id="KW-1185">Reference proteome</keyword>
<keyword evidence="13" id="KW-0812">Transmembrane</keyword>
<dbReference type="Pfam" id="PF02518">
    <property type="entry name" value="HATPase_c"/>
    <property type="match status" value="1"/>
</dbReference>
<dbReference type="InterPro" id="IPR011123">
    <property type="entry name" value="Y_Y_Y"/>
</dbReference>
<keyword evidence="8" id="KW-0902">Two-component regulatory system</keyword>
<keyword evidence="6" id="KW-0418">Kinase</keyword>
<dbReference type="GO" id="GO:0000155">
    <property type="term" value="F:phosphorelay sensor kinase activity"/>
    <property type="evidence" value="ECO:0007669"/>
    <property type="project" value="InterPro"/>
</dbReference>
<dbReference type="InterPro" id="IPR005467">
    <property type="entry name" value="His_kinase_dom"/>
</dbReference>
<dbReference type="Pfam" id="PF07495">
    <property type="entry name" value="Y_Y_Y"/>
    <property type="match status" value="1"/>
</dbReference>
<keyword evidence="11" id="KW-0804">Transcription</keyword>
<name>A0A2A4GFB1_9FLAO</name>
<dbReference type="InterPro" id="IPR036890">
    <property type="entry name" value="HATPase_C_sf"/>
</dbReference>
<dbReference type="InterPro" id="IPR001789">
    <property type="entry name" value="Sig_transdc_resp-reg_receiver"/>
</dbReference>
<dbReference type="SUPFAM" id="SSF55874">
    <property type="entry name" value="ATPase domain of HSP90 chaperone/DNA topoisomerase II/histidine kinase"/>
    <property type="match status" value="1"/>
</dbReference>
<evidence type="ECO:0000256" key="3">
    <source>
        <dbReference type="ARBA" id="ARBA00022553"/>
    </source>
</evidence>
<dbReference type="CDD" id="cd17574">
    <property type="entry name" value="REC_OmpR"/>
    <property type="match status" value="1"/>
</dbReference>
<dbReference type="EC" id="2.7.13.3" evidence="2"/>
<evidence type="ECO:0000256" key="5">
    <source>
        <dbReference type="ARBA" id="ARBA00022741"/>
    </source>
</evidence>
<protein>
    <recommendedName>
        <fullName evidence="2">histidine kinase</fullName>
        <ecNumber evidence="2">2.7.13.3</ecNumber>
    </recommendedName>
</protein>
<dbReference type="Gene3D" id="1.10.10.60">
    <property type="entry name" value="Homeodomain-like"/>
    <property type="match status" value="1"/>
</dbReference>
<dbReference type="GO" id="GO:0043565">
    <property type="term" value="F:sequence-specific DNA binding"/>
    <property type="evidence" value="ECO:0007669"/>
    <property type="project" value="InterPro"/>
</dbReference>
<dbReference type="Pfam" id="PF00072">
    <property type="entry name" value="Response_reg"/>
    <property type="match status" value="1"/>
</dbReference>
<dbReference type="InterPro" id="IPR013783">
    <property type="entry name" value="Ig-like_fold"/>
</dbReference>
<feature type="modified residue" description="4-aspartylphosphate" evidence="12">
    <location>
        <position position="1185"/>
    </location>
</feature>
<comment type="caution">
    <text evidence="17">The sequence shown here is derived from an EMBL/GenBank/DDBJ whole genome shotgun (WGS) entry which is preliminary data.</text>
</comment>
<keyword evidence="10" id="KW-0238">DNA-binding</keyword>
<dbReference type="SUPFAM" id="SSF46689">
    <property type="entry name" value="Homeodomain-like"/>
    <property type="match status" value="1"/>
</dbReference>
<dbReference type="SMART" id="SM00342">
    <property type="entry name" value="HTH_ARAC"/>
    <property type="match status" value="1"/>
</dbReference>
<feature type="domain" description="HTH araC/xylS-type" evidence="14">
    <location>
        <begin position="1284"/>
        <end position="1383"/>
    </location>
</feature>
<dbReference type="GO" id="GO:0003700">
    <property type="term" value="F:DNA-binding transcription factor activity"/>
    <property type="evidence" value="ECO:0007669"/>
    <property type="project" value="InterPro"/>
</dbReference>
<dbReference type="InterPro" id="IPR004358">
    <property type="entry name" value="Sig_transdc_His_kin-like_C"/>
</dbReference>
<dbReference type="Pfam" id="PF00512">
    <property type="entry name" value="HisKA"/>
    <property type="match status" value="1"/>
</dbReference>
<dbReference type="Pfam" id="PF12833">
    <property type="entry name" value="HTH_18"/>
    <property type="match status" value="1"/>
</dbReference>
<dbReference type="SMART" id="SM00388">
    <property type="entry name" value="HisKA"/>
    <property type="match status" value="1"/>
</dbReference>
<dbReference type="PANTHER" id="PTHR43547:SF2">
    <property type="entry name" value="HYBRID SIGNAL TRANSDUCTION HISTIDINE KINASE C"/>
    <property type="match status" value="1"/>
</dbReference>
<feature type="domain" description="Histidine kinase" evidence="15">
    <location>
        <begin position="880"/>
        <end position="1103"/>
    </location>
</feature>
<dbReference type="SMART" id="SM00448">
    <property type="entry name" value="REC"/>
    <property type="match status" value="1"/>
</dbReference>
<dbReference type="FunFam" id="3.30.565.10:FF:000037">
    <property type="entry name" value="Hybrid sensor histidine kinase/response regulator"/>
    <property type="match status" value="1"/>
</dbReference>
<dbReference type="InterPro" id="IPR003594">
    <property type="entry name" value="HATPase_dom"/>
</dbReference>
<dbReference type="InterPro" id="IPR011110">
    <property type="entry name" value="Reg_prop"/>
</dbReference>
<dbReference type="Pfam" id="PF07494">
    <property type="entry name" value="Reg_prop"/>
    <property type="match status" value="1"/>
</dbReference>
<comment type="catalytic activity">
    <reaction evidence="1">
        <text>ATP + protein L-histidine = ADP + protein N-phospho-L-histidine.</text>
        <dbReference type="EC" id="2.7.13.3"/>
    </reaction>
</comment>
<dbReference type="InterPro" id="IPR003661">
    <property type="entry name" value="HisK_dim/P_dom"/>
</dbReference>
<dbReference type="InterPro" id="IPR011006">
    <property type="entry name" value="CheY-like_superfamily"/>
</dbReference>
<dbReference type="Proteomes" id="UP000219559">
    <property type="component" value="Unassembled WGS sequence"/>
</dbReference>
<dbReference type="PANTHER" id="PTHR43547">
    <property type="entry name" value="TWO-COMPONENT HISTIDINE KINASE"/>
    <property type="match status" value="1"/>
</dbReference>
<evidence type="ECO:0000256" key="2">
    <source>
        <dbReference type="ARBA" id="ARBA00012438"/>
    </source>
</evidence>
<dbReference type="SUPFAM" id="SSF47384">
    <property type="entry name" value="Homodimeric domain of signal transducing histidine kinase"/>
    <property type="match status" value="1"/>
</dbReference>
<dbReference type="Gene3D" id="2.60.40.10">
    <property type="entry name" value="Immunoglobulins"/>
    <property type="match status" value="1"/>
</dbReference>
<keyword evidence="13" id="KW-1133">Transmembrane helix</keyword>
<gene>
    <name evidence="17" type="ORF">B7P33_05135</name>
</gene>
<dbReference type="InterPro" id="IPR018060">
    <property type="entry name" value="HTH_AraC"/>
</dbReference>
<evidence type="ECO:0000259" key="16">
    <source>
        <dbReference type="PROSITE" id="PS50110"/>
    </source>
</evidence>
<dbReference type="SUPFAM" id="SSF63829">
    <property type="entry name" value="Calcium-dependent phosphotriesterase"/>
    <property type="match status" value="3"/>
</dbReference>
<sequence>MIGHFTFIYNTNKLVINFLVFLNEPQPTLFKMSEFFRDLHSCGVFIQVLFFIGTSVLWGFQPSFPDQAPRVQHIGQEQGLSQVTINQLIKDHQGFVWIGTQDGLNRYDGNQMQTFRSQASDSLSIPGNFIQALQEDHHKRIWVGTRWNGLCFYDRNQEVFIPVKLQFSNHRKETITDIKIDSQASLWVSSKLSGLHRIQLDHKQGFKQSHYFSDHPISAIYVDDNQQIWVGDYEGNVYTKANQLETFQKTGKVEGQIRTFYSAKGTLFIGSDSGVFQLGVSDFQMEKITYKAGNTLQFVNDFLFLDKNRFYIATGNGVYTYDMGNQKIEPSFTPNESKTPLSNYTIHSFLRLNAHQILVGSANNLNLINQDSLVFNTISKNKRGVRILNDNVVFSILKDSLRLWVGTSDGGLNLIEGDAVYYYSEKTGYPDLRGTIRALVKDTVRKRLWVGTTRGLFLVDLNGFAPERVRFTNITPLLNQGNPLPIGYIKDLCLDAKGNLWGATRGAGIFKLAYSSYQKYDVEQFTDGQNSNTPISSNYINAILVGPDQGVWAGSENGLIRLDTDVNTPTRYKVTNFWPHEAPGSNLVDKVIYDLTMNHPDTLWIGTRKGLARLVKGQKMSTWTAREQFSSDIVYSVLQDEKGLVWMATNQGIVSFDGTDGFKQYTVKDGIQGNEFDLHAKHKDAHGNLYFGGVEGLSVYDPKTLAGIDFGVPLFFTSLKVHNDFVKPQDSLFPVLSESISETGHLTFQKNDFPFYLRFSSIDFRRFKDVRFAYKLNPTDSEWNFLDDTEIQFLNLPTGDYTLEINGFSRGKMWEQEPLTMSLAILPPWWASRMAYVTYFLLALLLGFWFYKFQLSRKLALAESDRLKDMDQLKTSLYTNITHEFRTPLTVISGMVAQIKDDQSSQLSTRATGSLEMIDRNGNELLGLVNDLLDLSKLDAQSLEVDWVQTDVIPYIKYLVEGFQSMAANKQIRLFTYFEESSLVMDFDAKKLGSILTNLISNAIKFTPNEGEIVVHLRKVQGQDPNLLEVKVRDTGMGIPETGLAQIFDRFYQVQDQRRKNTGGSGIGLALCKELVTIMGGDISVKSKLDHGSEFCFRLPIHHHAEHDTLELLMPGSAQKKALLLPLLQQKEQELPLALIVEDHEDVAHYLQSCLFTKYQCLYAPDGEQGIEMAQEYVPDVVISDVMMPKRDGYELCATLKQDPRTDHIPVILLTAKATHQDRLVGLEQGADAYLTKPFSKEELFTRLEQLILVRDKLREKYDTMGYASIPRGKITDPKTQFLAKMVEEIQAHIDQSAFGSRQLARAMGLSESQLYRKIKAISGKSTAIFIRSIRLKHAKTILQQGHKNVSEVAYDCGFNDPSWFSKAFKEEFGMPPSAVCQNGLPSP</sequence>